<dbReference type="PANTHER" id="PTHR30268">
    <property type="entry name" value="L-RHAMNOSE ISOMERASE"/>
    <property type="match status" value="1"/>
</dbReference>
<dbReference type="NCBIfam" id="TIGR01748">
    <property type="entry name" value="rhaA"/>
    <property type="match status" value="1"/>
</dbReference>
<dbReference type="InterPro" id="IPR009308">
    <property type="entry name" value="Rhamnose_isomerase"/>
</dbReference>
<evidence type="ECO:0000256" key="2">
    <source>
        <dbReference type="ARBA" id="ARBA00022723"/>
    </source>
</evidence>
<evidence type="ECO:0000256" key="6">
    <source>
        <dbReference type="HAMAP-Rule" id="MF_00541"/>
    </source>
</evidence>
<comment type="similarity">
    <text evidence="6">Belongs to the rhamnose isomerase family.</text>
</comment>
<accession>A0ABQ0AW95</accession>
<dbReference type="HAMAP" id="MF_00541">
    <property type="entry name" value="RhaA"/>
    <property type="match status" value="1"/>
</dbReference>
<dbReference type="InterPro" id="IPR036237">
    <property type="entry name" value="Xyl_isomerase-like_sf"/>
</dbReference>
<comment type="pathway">
    <text evidence="6">Carbohydrate degradation; L-rhamnose degradation; glycerone phosphate from L-rhamnose: step 1/3.</text>
</comment>
<evidence type="ECO:0000256" key="3">
    <source>
        <dbReference type="ARBA" id="ARBA00023211"/>
    </source>
</evidence>
<keyword evidence="4 6" id="KW-0413">Isomerase</keyword>
<evidence type="ECO:0000256" key="7">
    <source>
        <dbReference type="NCBIfam" id="TIGR01748"/>
    </source>
</evidence>
<feature type="binding site" evidence="6">
    <location>
        <position position="294"/>
    </location>
    <ligand>
        <name>Mn(2+)</name>
        <dbReference type="ChEBI" id="CHEBI:29035"/>
    </ligand>
</feature>
<evidence type="ECO:0000256" key="5">
    <source>
        <dbReference type="ARBA" id="ARBA00023308"/>
    </source>
</evidence>
<keyword evidence="9" id="KW-1185">Reference proteome</keyword>
<evidence type="ECO:0000313" key="9">
    <source>
        <dbReference type="Proteomes" id="UP001600894"/>
    </source>
</evidence>
<dbReference type="GO" id="GO:0016853">
    <property type="term" value="F:isomerase activity"/>
    <property type="evidence" value="ECO:0007669"/>
    <property type="project" value="UniProtKB-KW"/>
</dbReference>
<gene>
    <name evidence="6 8" type="primary">rhaA</name>
    <name evidence="8" type="ORF">F130042H8_13650</name>
</gene>
<protein>
    <recommendedName>
        <fullName evidence="6 7">L-rhamnose isomerase</fullName>
        <ecNumber evidence="6 7">5.3.1.14</ecNumber>
    </recommendedName>
</protein>
<comment type="subcellular location">
    <subcellularLocation>
        <location evidence="6">Cytoplasm</location>
    </subcellularLocation>
</comment>
<dbReference type="RefSeq" id="WP_176254623.1">
    <property type="nucleotide sequence ID" value="NZ_BAABXL010000001.1"/>
</dbReference>
<feature type="binding site" evidence="6">
    <location>
        <position position="262"/>
    </location>
    <ligand>
        <name>Mn(2+)</name>
        <dbReference type="ChEBI" id="CHEBI:29035"/>
    </ligand>
</feature>
<reference evidence="8 9" key="1">
    <citation type="submission" date="2024-04" db="EMBL/GenBank/DDBJ databases">
        <title>Defined microbial consortia suppress multidrug-resistant proinflammatory Enterobacteriaceae via ecological control.</title>
        <authorList>
            <person name="Furuichi M."/>
            <person name="Kawaguchi T."/>
            <person name="Pust M."/>
            <person name="Yasuma K."/>
            <person name="Plichta D."/>
            <person name="Hasegawa N."/>
            <person name="Ohya T."/>
            <person name="Bhattarai S."/>
            <person name="Sasajima S."/>
            <person name="Aoto Y."/>
            <person name="Tuganbaev T."/>
            <person name="Yaginuma M."/>
            <person name="Ueda M."/>
            <person name="Okahashi N."/>
            <person name="Amafuji K."/>
            <person name="Kiridooshi Y."/>
            <person name="Sugita K."/>
            <person name="Strazar M."/>
            <person name="Skelly A."/>
            <person name="Suda W."/>
            <person name="Hattori M."/>
            <person name="Nakamoto N."/>
            <person name="Caballero S."/>
            <person name="Norman J."/>
            <person name="Olle B."/>
            <person name="Tanoue T."/>
            <person name="Arita M."/>
            <person name="Bucci V."/>
            <person name="Atarashi K."/>
            <person name="Xavier R."/>
            <person name="Honda K."/>
        </authorList>
    </citation>
    <scope>NUCLEOTIDE SEQUENCE [LARGE SCALE GENOMIC DNA]</scope>
    <source>
        <strain evidence="9">f13</strain>
    </source>
</reference>
<dbReference type="SUPFAM" id="SSF51658">
    <property type="entry name" value="Xylose isomerase-like"/>
    <property type="match status" value="1"/>
</dbReference>
<keyword evidence="2 6" id="KW-0479">Metal-binding</keyword>
<evidence type="ECO:0000256" key="4">
    <source>
        <dbReference type="ARBA" id="ARBA00023235"/>
    </source>
</evidence>
<keyword evidence="5 6" id="KW-0684">Rhamnose metabolism</keyword>
<dbReference type="InterPro" id="IPR050337">
    <property type="entry name" value="L-rhamnose_isomerase"/>
</dbReference>
<keyword evidence="1 6" id="KW-0963">Cytoplasm</keyword>
<comment type="catalytic activity">
    <reaction evidence="6">
        <text>L-rhamnopyranose = L-rhamnulose</text>
        <dbReference type="Rhea" id="RHEA:23160"/>
        <dbReference type="ChEBI" id="CHEBI:17897"/>
        <dbReference type="ChEBI" id="CHEBI:62346"/>
        <dbReference type="EC" id="5.3.1.14"/>
    </reaction>
</comment>
<name>A0ABQ0AW95_9FIRM</name>
<proteinExistence type="inferred from homology"/>
<comment type="function">
    <text evidence="6">Catalyzes the interconversion of L-rhamnose and L-rhamnulose.</text>
</comment>
<comment type="cofactor">
    <cofactor evidence="6">
        <name>Mn(2+)</name>
        <dbReference type="ChEBI" id="CHEBI:29035"/>
    </cofactor>
    <text evidence="6">Binds 1 Mn(2+) ion per subunit.</text>
</comment>
<comment type="caution">
    <text evidence="8">The sequence shown here is derived from an EMBL/GenBank/DDBJ whole genome shotgun (WGS) entry which is preliminary data.</text>
</comment>
<dbReference type="Pfam" id="PF06134">
    <property type="entry name" value="RhaA"/>
    <property type="match status" value="1"/>
</dbReference>
<feature type="binding site" evidence="6">
    <location>
        <position position="296"/>
    </location>
    <ligand>
        <name>Mn(2+)</name>
        <dbReference type="ChEBI" id="CHEBI:29035"/>
    </ligand>
</feature>
<organism evidence="8 9">
    <name type="scientific">Enterocloster alcoholdehydrogenati</name>
    <dbReference type="NCBI Taxonomy" id="2547410"/>
    <lineage>
        <taxon>Bacteria</taxon>
        <taxon>Bacillati</taxon>
        <taxon>Bacillota</taxon>
        <taxon>Clostridia</taxon>
        <taxon>Lachnospirales</taxon>
        <taxon>Lachnospiraceae</taxon>
        <taxon>Enterocloster</taxon>
    </lineage>
</organism>
<dbReference type="PANTHER" id="PTHR30268:SF0">
    <property type="entry name" value="L-RHAMNOSE ISOMERASE"/>
    <property type="match status" value="1"/>
</dbReference>
<evidence type="ECO:0000313" key="8">
    <source>
        <dbReference type="EMBL" id="GAA6268305.1"/>
    </source>
</evidence>
<evidence type="ECO:0000256" key="1">
    <source>
        <dbReference type="ARBA" id="ARBA00022490"/>
    </source>
</evidence>
<dbReference type="EC" id="5.3.1.14" evidence="6 7"/>
<keyword evidence="3 6" id="KW-0464">Manganese</keyword>
<dbReference type="Gene3D" id="3.20.20.150">
    <property type="entry name" value="Divalent-metal-dependent TIM barrel enzymes"/>
    <property type="match status" value="1"/>
</dbReference>
<sequence length="419" mass="47784">MNQTERYESAKELYRGLGIDTDQVIRRLKEIPVSLHCWQGDDVKGFDQDGPLTGGIQATGNYPGRARTPEELMEDMEMAMSLMPGKKKLNLHASYAVFENGEYADRDQLEPKHFAKWVEFAKKHHMGIDFNPTFFSHAKVKDGLTLTSPDKETREFWIRHGKACIRISEYFAKETGIPCVMNIWIGDGFKDVPADRLGPRLRYRESIEAILAEPYDPKLVKPCVESKVFGIGVESYTAGSAEFALSFAATHQGVLPLMDNGHYHPTEMVSDKIPALLCFFPEIALHVTRPVRWDSDHVVLFDDETREIAKEIVRNNALNRVYIALDYFDASINRISAWTVGFRSFQKALLSALLTPAELLKGLQDENRMSELMMLQEEIKLYPLGDVWNEYCRQCGVEGGQGWFEKVKAYEQDVLSKRK</sequence>
<dbReference type="NCBIfam" id="NF002203">
    <property type="entry name" value="PRK01076.1"/>
    <property type="match status" value="1"/>
</dbReference>
<dbReference type="Proteomes" id="UP001600894">
    <property type="component" value="Unassembled WGS sequence"/>
</dbReference>
<dbReference type="EMBL" id="BAABXL010000001">
    <property type="protein sequence ID" value="GAA6268305.1"/>
    <property type="molecule type" value="Genomic_DNA"/>
</dbReference>